<reference evidence="1 2" key="1">
    <citation type="submission" date="2023-05" db="EMBL/GenBank/DDBJ databases">
        <title>B98-5 Cell Line De Novo Hybrid Assembly: An Optical Mapping Approach.</title>
        <authorList>
            <person name="Kananen K."/>
            <person name="Auerbach J.A."/>
            <person name="Kautto E."/>
            <person name="Blachly J.S."/>
        </authorList>
    </citation>
    <scope>NUCLEOTIDE SEQUENCE [LARGE SCALE GENOMIC DNA]</scope>
    <source>
        <strain evidence="1">B95-8</strain>
        <tissue evidence="1">Cell line</tissue>
    </source>
</reference>
<organism evidence="1 2">
    <name type="scientific">Saguinus oedipus</name>
    <name type="common">Cotton-top tamarin</name>
    <name type="synonym">Oedipomidas oedipus</name>
    <dbReference type="NCBI Taxonomy" id="9490"/>
    <lineage>
        <taxon>Eukaryota</taxon>
        <taxon>Metazoa</taxon>
        <taxon>Chordata</taxon>
        <taxon>Craniata</taxon>
        <taxon>Vertebrata</taxon>
        <taxon>Euteleostomi</taxon>
        <taxon>Mammalia</taxon>
        <taxon>Eutheria</taxon>
        <taxon>Euarchontoglires</taxon>
        <taxon>Primates</taxon>
        <taxon>Haplorrhini</taxon>
        <taxon>Platyrrhini</taxon>
        <taxon>Cebidae</taxon>
        <taxon>Callitrichinae</taxon>
        <taxon>Saguinus</taxon>
    </lineage>
</organism>
<keyword evidence="2" id="KW-1185">Reference proteome</keyword>
<accession>A0ABQ9VZN0</accession>
<proteinExistence type="predicted"/>
<protein>
    <submittedName>
        <fullName evidence="1">Uncharacterized protein</fullName>
    </submittedName>
</protein>
<gene>
    <name evidence="1" type="ORF">P7K49_009111</name>
</gene>
<comment type="caution">
    <text evidence="1">The sequence shown here is derived from an EMBL/GenBank/DDBJ whole genome shotgun (WGS) entry which is preliminary data.</text>
</comment>
<name>A0ABQ9VZN0_SAGOE</name>
<dbReference type="EMBL" id="JASSZA010000004">
    <property type="protein sequence ID" value="KAK2114845.1"/>
    <property type="molecule type" value="Genomic_DNA"/>
</dbReference>
<evidence type="ECO:0000313" key="1">
    <source>
        <dbReference type="EMBL" id="KAK2114845.1"/>
    </source>
</evidence>
<sequence>MPPSGPRPLISRCQRPAHAPIWAEATHLQMPAPCSCPHLGRGHSSPDASALLMPPSGPRPLISRCQRPAHAPIWAEAAHLQMPAPCSCPHLGRGRPSPDASALLMPPSGPRPPISRCQRPAHAPIWAKAAHLQMPAPCSCPHLGRGHSSPDASALLMPPIWAEATHLQMPAPCSCPTSGPRPPISRCQCPAHAPIWAKATHLQMPVPCSCPHLGRGRPSPDASTLLMPPVWAEASHLNASTLLVPPGLSRTSAALSCPHRQRQELVTPAGQCPAASV</sequence>
<evidence type="ECO:0000313" key="2">
    <source>
        <dbReference type="Proteomes" id="UP001266305"/>
    </source>
</evidence>
<dbReference type="Proteomes" id="UP001266305">
    <property type="component" value="Unassembled WGS sequence"/>
</dbReference>